<evidence type="ECO:0008006" key="4">
    <source>
        <dbReference type="Google" id="ProtNLM"/>
    </source>
</evidence>
<gene>
    <name evidence="2" type="ORF">FUA22_08565</name>
</gene>
<protein>
    <recommendedName>
        <fullName evidence="4">DNA primase</fullName>
    </recommendedName>
</protein>
<evidence type="ECO:0000313" key="2">
    <source>
        <dbReference type="EMBL" id="TXG36629.1"/>
    </source>
</evidence>
<dbReference type="Proteomes" id="UP000321080">
    <property type="component" value="Unassembled WGS sequence"/>
</dbReference>
<comment type="caution">
    <text evidence="2">The sequence shown here is derived from an EMBL/GenBank/DDBJ whole genome shotgun (WGS) entry which is preliminary data.</text>
</comment>
<evidence type="ECO:0000256" key="1">
    <source>
        <dbReference type="SAM" id="MobiDB-lite"/>
    </source>
</evidence>
<keyword evidence="3" id="KW-1185">Reference proteome</keyword>
<dbReference type="OrthoDB" id="1122172at2"/>
<proteinExistence type="predicted"/>
<dbReference type="RefSeq" id="WP_147767554.1">
    <property type="nucleotide sequence ID" value="NZ_VRKQ01000010.1"/>
</dbReference>
<accession>A0A5C7GGX1</accession>
<dbReference type="AlphaFoldDB" id="A0A5C7GGX1"/>
<name>A0A5C7GGX1_9FLAO</name>
<sequence length="93" mass="10468">MKRIIVDYNKLNTDILNLLIERFPDGYGDKDIISFRNAHNDLIEAVEVKTDDTIYLVKVGTHLAKAMIEFADDDNEADEGAPVENLDDGDITN</sequence>
<organism evidence="2 3">
    <name type="scientific">Seonamhaeicola maritimus</name>
    <dbReference type="NCBI Taxonomy" id="2591822"/>
    <lineage>
        <taxon>Bacteria</taxon>
        <taxon>Pseudomonadati</taxon>
        <taxon>Bacteroidota</taxon>
        <taxon>Flavobacteriia</taxon>
        <taxon>Flavobacteriales</taxon>
        <taxon>Flavobacteriaceae</taxon>
    </lineage>
</organism>
<feature type="region of interest" description="Disordered" evidence="1">
    <location>
        <begin position="74"/>
        <end position="93"/>
    </location>
</feature>
<evidence type="ECO:0000313" key="3">
    <source>
        <dbReference type="Proteomes" id="UP000321080"/>
    </source>
</evidence>
<dbReference type="EMBL" id="VRKQ01000010">
    <property type="protein sequence ID" value="TXG36629.1"/>
    <property type="molecule type" value="Genomic_DNA"/>
</dbReference>
<reference evidence="2 3" key="1">
    <citation type="submission" date="2019-08" db="EMBL/GenBank/DDBJ databases">
        <title>Seonamhaeicola sediminis sp. nov., isolated from marine sediment.</title>
        <authorList>
            <person name="Cao W.R."/>
        </authorList>
    </citation>
    <scope>NUCLEOTIDE SEQUENCE [LARGE SCALE GENOMIC DNA]</scope>
    <source>
        <strain evidence="2 3">1505</strain>
    </source>
</reference>